<comment type="caution">
    <text evidence="1">The sequence shown here is derived from an EMBL/GenBank/DDBJ whole genome shotgun (WGS) entry which is preliminary data.</text>
</comment>
<dbReference type="Proteomes" id="UP000011996">
    <property type="component" value="Unassembled WGS sequence"/>
</dbReference>
<accession>M5RVL9</accession>
<evidence type="ECO:0000313" key="1">
    <source>
        <dbReference type="EMBL" id="EMI23388.1"/>
    </source>
</evidence>
<reference evidence="1 2" key="1">
    <citation type="journal article" date="2013" name="Mar. Genomics">
        <title>Expression of sulfatases in Rhodopirellula baltica and the diversity of sulfatases in the genus Rhodopirellula.</title>
        <authorList>
            <person name="Wegner C.E."/>
            <person name="Richter-Heitmann T."/>
            <person name="Klindworth A."/>
            <person name="Klockow C."/>
            <person name="Richter M."/>
            <person name="Achstetter T."/>
            <person name="Glockner F.O."/>
            <person name="Harder J."/>
        </authorList>
    </citation>
    <scope>NUCLEOTIDE SEQUENCE [LARGE SCALE GENOMIC DNA]</scope>
    <source>
        <strain evidence="1 2">SH398</strain>
    </source>
</reference>
<organism evidence="1 2">
    <name type="scientific">Rhodopirellula europaea SH398</name>
    <dbReference type="NCBI Taxonomy" id="1263868"/>
    <lineage>
        <taxon>Bacteria</taxon>
        <taxon>Pseudomonadati</taxon>
        <taxon>Planctomycetota</taxon>
        <taxon>Planctomycetia</taxon>
        <taxon>Pirellulales</taxon>
        <taxon>Pirellulaceae</taxon>
        <taxon>Rhodopirellula</taxon>
    </lineage>
</organism>
<dbReference type="PATRIC" id="fig|1263868.3.peg.6544"/>
<dbReference type="EMBL" id="ANOF01000198">
    <property type="protein sequence ID" value="EMI23388.1"/>
    <property type="molecule type" value="Genomic_DNA"/>
</dbReference>
<evidence type="ECO:0000313" key="2">
    <source>
        <dbReference type="Proteomes" id="UP000011996"/>
    </source>
</evidence>
<protein>
    <submittedName>
        <fullName evidence="1">Uncharacterized protein</fullName>
    </submittedName>
</protein>
<gene>
    <name evidence="1" type="ORF">RESH_06033</name>
</gene>
<dbReference type="AlphaFoldDB" id="M5RVL9"/>
<dbReference type="RefSeq" id="WP_008672450.1">
    <property type="nucleotide sequence ID" value="NZ_ANOF01000198.1"/>
</dbReference>
<sequence length="119" mass="13110">MNPTIPDHSDPASSLPYIYARPGLFVGFADDDFASVVALDCLLFQVHVWASRRPGSPLDFESAVATVFPSADRVIPSIARKLAADQPDATPSELRETLIDIWKRISTDLQLDTELKPLM</sequence>
<proteinExistence type="predicted"/>
<name>M5RVL9_9BACT</name>